<name>A0A2T7P528_POMCA</name>
<reference evidence="1 2" key="1">
    <citation type="submission" date="2018-04" db="EMBL/GenBank/DDBJ databases">
        <title>The genome of golden apple snail Pomacea canaliculata provides insight into stress tolerance and invasive adaptation.</title>
        <authorList>
            <person name="Liu C."/>
            <person name="Liu B."/>
            <person name="Ren Y."/>
            <person name="Zhang Y."/>
            <person name="Wang H."/>
            <person name="Li S."/>
            <person name="Jiang F."/>
            <person name="Yin L."/>
            <person name="Zhang G."/>
            <person name="Qian W."/>
            <person name="Fan W."/>
        </authorList>
    </citation>
    <scope>NUCLEOTIDE SEQUENCE [LARGE SCALE GENOMIC DNA]</scope>
    <source>
        <strain evidence="1">SZHN2017</strain>
        <tissue evidence="1">Muscle</tissue>
    </source>
</reference>
<organism evidence="1 2">
    <name type="scientific">Pomacea canaliculata</name>
    <name type="common">Golden apple snail</name>
    <dbReference type="NCBI Taxonomy" id="400727"/>
    <lineage>
        <taxon>Eukaryota</taxon>
        <taxon>Metazoa</taxon>
        <taxon>Spiralia</taxon>
        <taxon>Lophotrochozoa</taxon>
        <taxon>Mollusca</taxon>
        <taxon>Gastropoda</taxon>
        <taxon>Caenogastropoda</taxon>
        <taxon>Architaenioglossa</taxon>
        <taxon>Ampullarioidea</taxon>
        <taxon>Ampullariidae</taxon>
        <taxon>Pomacea</taxon>
    </lineage>
</organism>
<evidence type="ECO:0000313" key="2">
    <source>
        <dbReference type="Proteomes" id="UP000245119"/>
    </source>
</evidence>
<dbReference type="EMBL" id="PZQS01000006">
    <property type="protein sequence ID" value="PVD28518.1"/>
    <property type="molecule type" value="Genomic_DNA"/>
</dbReference>
<dbReference type="Proteomes" id="UP000245119">
    <property type="component" value="Linkage Group LG6"/>
</dbReference>
<sequence length="125" mass="14297">MVSSLKKKRTKVNFFLFAICCDRVLAETRRRANTKTRARGRLTGDDHHHRSQAMTVINARFLCVNNRSWGKVKRLETCDAVDLSHNTKSPLKYRAPTCSPLLFVHFFNFSTRLTTGTSPARAARN</sequence>
<proteinExistence type="predicted"/>
<evidence type="ECO:0000313" key="1">
    <source>
        <dbReference type="EMBL" id="PVD28518.1"/>
    </source>
</evidence>
<gene>
    <name evidence="1" type="ORF">C0Q70_11106</name>
</gene>
<dbReference type="AlphaFoldDB" id="A0A2T7P528"/>
<comment type="caution">
    <text evidence="1">The sequence shown here is derived from an EMBL/GenBank/DDBJ whole genome shotgun (WGS) entry which is preliminary data.</text>
</comment>
<keyword evidence="2" id="KW-1185">Reference proteome</keyword>
<accession>A0A2T7P528</accession>
<protein>
    <submittedName>
        <fullName evidence="1">Uncharacterized protein</fullName>
    </submittedName>
</protein>